<protein>
    <submittedName>
        <fullName evidence="2">Uncharacterized protein</fullName>
    </submittedName>
</protein>
<dbReference type="AlphaFoldDB" id="A0A0A8YRL7"/>
<keyword evidence="1" id="KW-1133">Transmembrane helix</keyword>
<sequence>MGNRAKCNLFATYSYMLIQITTSVLKYMLFRTSVRSSMHIFDHFFFLLFVIRSY</sequence>
<reference evidence="2" key="1">
    <citation type="submission" date="2014-09" db="EMBL/GenBank/DDBJ databases">
        <authorList>
            <person name="Magalhaes I.L.F."/>
            <person name="Oliveira U."/>
            <person name="Santos F.R."/>
            <person name="Vidigal T.H.D.A."/>
            <person name="Brescovit A.D."/>
            <person name="Santos A.J."/>
        </authorList>
    </citation>
    <scope>NUCLEOTIDE SEQUENCE</scope>
    <source>
        <tissue evidence="2">Shoot tissue taken approximately 20 cm above the soil surface</tissue>
    </source>
</reference>
<proteinExistence type="predicted"/>
<keyword evidence="1" id="KW-0812">Transmembrane</keyword>
<accession>A0A0A8YRL7</accession>
<reference evidence="2" key="2">
    <citation type="journal article" date="2015" name="Data Brief">
        <title>Shoot transcriptome of the giant reed, Arundo donax.</title>
        <authorList>
            <person name="Barrero R.A."/>
            <person name="Guerrero F.D."/>
            <person name="Moolhuijzen P."/>
            <person name="Goolsby J.A."/>
            <person name="Tidwell J."/>
            <person name="Bellgard S.E."/>
            <person name="Bellgard M.I."/>
        </authorList>
    </citation>
    <scope>NUCLEOTIDE SEQUENCE</scope>
    <source>
        <tissue evidence="2">Shoot tissue taken approximately 20 cm above the soil surface</tissue>
    </source>
</reference>
<organism evidence="2">
    <name type="scientific">Arundo donax</name>
    <name type="common">Giant reed</name>
    <name type="synonym">Donax arundinaceus</name>
    <dbReference type="NCBI Taxonomy" id="35708"/>
    <lineage>
        <taxon>Eukaryota</taxon>
        <taxon>Viridiplantae</taxon>
        <taxon>Streptophyta</taxon>
        <taxon>Embryophyta</taxon>
        <taxon>Tracheophyta</taxon>
        <taxon>Spermatophyta</taxon>
        <taxon>Magnoliopsida</taxon>
        <taxon>Liliopsida</taxon>
        <taxon>Poales</taxon>
        <taxon>Poaceae</taxon>
        <taxon>PACMAD clade</taxon>
        <taxon>Arundinoideae</taxon>
        <taxon>Arundineae</taxon>
        <taxon>Arundo</taxon>
    </lineage>
</organism>
<keyword evidence="1" id="KW-0472">Membrane</keyword>
<dbReference type="EMBL" id="GBRH01269567">
    <property type="protein sequence ID" value="JAD28328.1"/>
    <property type="molecule type" value="Transcribed_RNA"/>
</dbReference>
<evidence type="ECO:0000256" key="1">
    <source>
        <dbReference type="SAM" id="Phobius"/>
    </source>
</evidence>
<evidence type="ECO:0000313" key="2">
    <source>
        <dbReference type="EMBL" id="JAD28328.1"/>
    </source>
</evidence>
<name>A0A0A8YRL7_ARUDO</name>
<feature type="transmembrane region" description="Helical" evidence="1">
    <location>
        <begin position="12"/>
        <end position="30"/>
    </location>
</feature>